<reference evidence="1 2" key="1">
    <citation type="submission" date="2020-02" db="EMBL/GenBank/DDBJ databases">
        <authorList>
            <person name="Zhang X.-Y."/>
        </authorList>
    </citation>
    <scope>NUCLEOTIDE SEQUENCE [LARGE SCALE GENOMIC DNA]</scope>
    <source>
        <strain evidence="1 2">C33</strain>
    </source>
</reference>
<dbReference type="Proteomes" id="UP000484885">
    <property type="component" value="Unassembled WGS sequence"/>
</dbReference>
<evidence type="ECO:0000313" key="2">
    <source>
        <dbReference type="Proteomes" id="UP000484885"/>
    </source>
</evidence>
<comment type="caution">
    <text evidence="1">The sequence shown here is derived from an EMBL/GenBank/DDBJ whole genome shotgun (WGS) entry which is preliminary data.</text>
</comment>
<dbReference type="AlphaFoldDB" id="A0A845V114"/>
<organism evidence="1 2">
    <name type="scientific">Wenzhouxiangella limi</name>
    <dbReference type="NCBI Taxonomy" id="2707351"/>
    <lineage>
        <taxon>Bacteria</taxon>
        <taxon>Pseudomonadati</taxon>
        <taxon>Pseudomonadota</taxon>
        <taxon>Gammaproteobacteria</taxon>
        <taxon>Chromatiales</taxon>
        <taxon>Wenzhouxiangellaceae</taxon>
        <taxon>Wenzhouxiangella</taxon>
    </lineage>
</organism>
<proteinExistence type="predicted"/>
<accession>A0A845V114</accession>
<dbReference type="EMBL" id="JAAGSC010000042">
    <property type="protein sequence ID" value="NDY96282.1"/>
    <property type="molecule type" value="Genomic_DNA"/>
</dbReference>
<sequence>MTVRQPTRSSNEKRSPLWSFEMLGTLRRTIIQRACRLTRPGGKLKLTMSANQVTQDELLHILHALERAAQGQIGPDLCNSWVY</sequence>
<protein>
    <submittedName>
        <fullName evidence="1">Uncharacterized protein</fullName>
    </submittedName>
</protein>
<dbReference type="RefSeq" id="WP_164211684.1">
    <property type="nucleotide sequence ID" value="NZ_JAAGSC010000042.1"/>
</dbReference>
<name>A0A845V114_9GAMM</name>
<evidence type="ECO:0000313" key="1">
    <source>
        <dbReference type="EMBL" id="NDY96282.1"/>
    </source>
</evidence>
<gene>
    <name evidence="1" type="ORF">G3I74_11130</name>
</gene>
<keyword evidence="2" id="KW-1185">Reference proteome</keyword>